<dbReference type="PROSITE" id="PS50297">
    <property type="entry name" value="ANK_REP_REGION"/>
    <property type="match status" value="4"/>
</dbReference>
<dbReference type="OrthoDB" id="9812708at2"/>
<protein>
    <submittedName>
        <fullName evidence="4">Uncharacterized protein</fullName>
    </submittedName>
</protein>
<dbReference type="PROSITE" id="PS50088">
    <property type="entry name" value="ANK_REPEAT"/>
    <property type="match status" value="4"/>
</dbReference>
<dbReference type="PANTHER" id="PTHR24198">
    <property type="entry name" value="ANKYRIN REPEAT AND PROTEIN KINASE DOMAIN-CONTAINING PROTEIN"/>
    <property type="match status" value="1"/>
</dbReference>
<evidence type="ECO:0000313" key="4">
    <source>
        <dbReference type="EMBL" id="AXK60765.1"/>
    </source>
</evidence>
<dbReference type="EMBL" id="CP025544">
    <property type="protein sequence ID" value="AXK60765.1"/>
    <property type="molecule type" value="Genomic_DNA"/>
</dbReference>
<keyword evidence="5" id="KW-1185">Reference proteome</keyword>
<feature type="repeat" description="ANK" evidence="3">
    <location>
        <begin position="297"/>
        <end position="329"/>
    </location>
</feature>
<name>A0A345ZBU8_9BACT</name>
<feature type="repeat" description="ANK" evidence="3">
    <location>
        <begin position="264"/>
        <end position="296"/>
    </location>
</feature>
<feature type="repeat" description="ANK" evidence="3">
    <location>
        <begin position="231"/>
        <end position="263"/>
    </location>
</feature>
<feature type="repeat" description="ANK" evidence="3">
    <location>
        <begin position="198"/>
        <end position="230"/>
    </location>
</feature>
<organism evidence="4 5">
    <name type="scientific">Candidatus Chromulinivorax destructor</name>
    <dbReference type="NCBI Taxonomy" id="2066483"/>
    <lineage>
        <taxon>Bacteria</taxon>
        <taxon>Candidatus Babelota</taxon>
        <taxon>Candidatus Babeliae</taxon>
        <taxon>Candidatus Babeliales</taxon>
        <taxon>Candidatus Chromulinivoraceae</taxon>
        <taxon>Candidatus Chromulinivorax</taxon>
    </lineage>
</organism>
<keyword evidence="2 3" id="KW-0040">ANK repeat</keyword>
<evidence type="ECO:0000313" key="5">
    <source>
        <dbReference type="Proteomes" id="UP000254834"/>
    </source>
</evidence>
<evidence type="ECO:0000256" key="1">
    <source>
        <dbReference type="ARBA" id="ARBA00022737"/>
    </source>
</evidence>
<evidence type="ECO:0000256" key="2">
    <source>
        <dbReference type="ARBA" id="ARBA00023043"/>
    </source>
</evidence>
<dbReference type="InterPro" id="IPR036770">
    <property type="entry name" value="Ankyrin_rpt-contain_sf"/>
</dbReference>
<dbReference type="Gene3D" id="1.25.40.20">
    <property type="entry name" value="Ankyrin repeat-containing domain"/>
    <property type="match status" value="2"/>
</dbReference>
<dbReference type="SUPFAM" id="SSF48403">
    <property type="entry name" value="Ankyrin repeat"/>
    <property type="match status" value="1"/>
</dbReference>
<keyword evidence="1" id="KW-0677">Repeat</keyword>
<dbReference type="RefSeq" id="WP_115585780.1">
    <property type="nucleotide sequence ID" value="NZ_CP025544.1"/>
</dbReference>
<gene>
    <name evidence="4" type="ORF">C0J27_03380</name>
</gene>
<dbReference type="AlphaFoldDB" id="A0A345ZBU8"/>
<dbReference type="Proteomes" id="UP000254834">
    <property type="component" value="Chromosome"/>
</dbReference>
<sequence length="354" mass="40703">MKYLKMLAVLSFVFTSNLFSVEHEVKSTSFQEDLERYAEHDYKAENEVFKFLQKQKLTQQSLYDYFLEHTEFNDSDHEDQMPNFDEVVQGAHDLIAEKIKDRFMQGMTEALLQQKKLHEVQDPVFQFVINHQDYDFIKYLMYEWLGQWATLKNKISFYEGVPVRKKMNLFITVFFDRQDILQMLITAHADLNIQDDHDKYTVLILAAEKGKEKCVKMLLEAGANKNITCAYDVTALMLASQAGHEETVRILVNNGVDINSLDVHHCTALMIAAQAGHKEMVNILLKAGADKDIKSLKNETALMAAVQKGRTGIVKKLLKVGADKDVKTIDNKTALDFAVQRDYKKIQEILLHAN</sequence>
<proteinExistence type="predicted"/>
<dbReference type="InterPro" id="IPR002110">
    <property type="entry name" value="Ankyrin_rpt"/>
</dbReference>
<dbReference type="KEGG" id="cdes:C0J27_03380"/>
<dbReference type="PANTHER" id="PTHR24198:SF165">
    <property type="entry name" value="ANKYRIN REPEAT-CONTAINING PROTEIN-RELATED"/>
    <property type="match status" value="1"/>
</dbReference>
<dbReference type="Pfam" id="PF12796">
    <property type="entry name" value="Ank_2"/>
    <property type="match status" value="2"/>
</dbReference>
<accession>A0A345ZBU8</accession>
<evidence type="ECO:0000256" key="3">
    <source>
        <dbReference type="PROSITE-ProRule" id="PRU00023"/>
    </source>
</evidence>
<dbReference type="SMART" id="SM00248">
    <property type="entry name" value="ANK"/>
    <property type="match status" value="5"/>
</dbReference>
<reference evidence="4 5" key="1">
    <citation type="submission" date="2017-12" db="EMBL/GenBank/DDBJ databases">
        <title>Chromulinavorax destructans is a abundant pathogen of dominant heterotrophic picoflagllates.</title>
        <authorList>
            <person name="Deeg C.M."/>
            <person name="Zimmer M."/>
            <person name="Suttle C.A."/>
        </authorList>
    </citation>
    <scope>NUCLEOTIDE SEQUENCE [LARGE SCALE GENOMIC DNA]</scope>
    <source>
        <strain evidence="4 5">SeV1</strain>
    </source>
</reference>